<evidence type="ECO:0000256" key="6">
    <source>
        <dbReference type="SAM" id="Phobius"/>
    </source>
</evidence>
<feature type="transmembrane region" description="Helical" evidence="6">
    <location>
        <begin position="352"/>
        <end position="373"/>
    </location>
</feature>
<proteinExistence type="inferred from homology"/>
<evidence type="ECO:0000256" key="5">
    <source>
        <dbReference type="ARBA" id="ARBA00023136"/>
    </source>
</evidence>
<dbReference type="Pfam" id="PF01554">
    <property type="entry name" value="MatE"/>
    <property type="match status" value="2"/>
</dbReference>
<feature type="chain" id="PRO_5038894101" evidence="7">
    <location>
        <begin position="28"/>
        <end position="447"/>
    </location>
</feature>
<comment type="subcellular location">
    <subcellularLocation>
        <location evidence="1">Membrane</location>
        <topology evidence="1">Multi-pass membrane protein</topology>
    </subcellularLocation>
</comment>
<reference evidence="8 9" key="1">
    <citation type="submission" date="2016-10" db="EMBL/GenBank/DDBJ databases">
        <authorList>
            <person name="de Groot N.N."/>
        </authorList>
    </citation>
    <scope>NUCLEOTIDE SEQUENCE [LARGE SCALE GENOMIC DNA]</scope>
    <source>
        <strain evidence="8 9">DSM 46701</strain>
    </source>
</reference>
<feature type="transmembrane region" description="Helical" evidence="6">
    <location>
        <begin position="132"/>
        <end position="152"/>
    </location>
</feature>
<keyword evidence="7" id="KW-0732">Signal</keyword>
<dbReference type="InterPro" id="IPR044644">
    <property type="entry name" value="DinF-like"/>
</dbReference>
<sequence>MKEATHRAYLLLAFPLLLSSLSSPLLGAVDTAVVGRLNDPSCIGGVAVATLIFNTCYWLFGFLRVSTSGFTAQASGAKDQREICLHLLRPLLVAGLMGMGLILFQSVILFLSLHYIQPDAEVAKYAKSYFDIRIWGAPFALMNYVLLGWFMGMAKVKLSLILQLYMNLVNIVLDLILVGVAGMNVDGVAWASLIAEISSCLIGFMLILRHWPGQADWKLLIRKCFLWKPFLKMFRMNRDLMIRTACLLAVFTLFTRQGAQFGQEILAANAILFQIHFLMAYCLDGLANASGILAGHALGRRDPLFFNQVIRLTRFWGWIVSLLLSGLYFLSAPSVFSLFTNHAAVLEAATEFSVWMVLFPVCSFWGLLLYGVFSGATEAGPIRNSMIWSLIAFLLSLWLFLPRWGNHGLWCAFLIFSLGRSLFLHLYLPKLHRSLFSHSAPKESIAV</sequence>
<evidence type="ECO:0000256" key="7">
    <source>
        <dbReference type="SAM" id="SignalP"/>
    </source>
</evidence>
<evidence type="ECO:0000256" key="2">
    <source>
        <dbReference type="ARBA" id="ARBA00010199"/>
    </source>
</evidence>
<organism evidence="8 9">
    <name type="scientific">Lihuaxuella thermophila</name>
    <dbReference type="NCBI Taxonomy" id="1173111"/>
    <lineage>
        <taxon>Bacteria</taxon>
        <taxon>Bacillati</taxon>
        <taxon>Bacillota</taxon>
        <taxon>Bacilli</taxon>
        <taxon>Bacillales</taxon>
        <taxon>Thermoactinomycetaceae</taxon>
        <taxon>Lihuaxuella</taxon>
    </lineage>
</organism>
<feature type="transmembrane region" description="Helical" evidence="6">
    <location>
        <begin position="271"/>
        <end position="294"/>
    </location>
</feature>
<dbReference type="OrthoDB" id="9776324at2"/>
<dbReference type="PANTHER" id="PTHR42893:SF46">
    <property type="entry name" value="PROTEIN DETOXIFICATION 44, CHLOROPLASTIC"/>
    <property type="match status" value="1"/>
</dbReference>
<feature type="transmembrane region" description="Helical" evidence="6">
    <location>
        <begin position="315"/>
        <end position="340"/>
    </location>
</feature>
<dbReference type="GO" id="GO:0015297">
    <property type="term" value="F:antiporter activity"/>
    <property type="evidence" value="ECO:0007669"/>
    <property type="project" value="InterPro"/>
</dbReference>
<dbReference type="Proteomes" id="UP000199695">
    <property type="component" value="Unassembled WGS sequence"/>
</dbReference>
<gene>
    <name evidence="8" type="ORF">SAMN05444955_102195</name>
</gene>
<keyword evidence="3 6" id="KW-0812">Transmembrane</keyword>
<dbReference type="RefSeq" id="WP_089965144.1">
    <property type="nucleotide sequence ID" value="NZ_FOCQ01000002.1"/>
</dbReference>
<dbReference type="InterPro" id="IPR002528">
    <property type="entry name" value="MATE_fam"/>
</dbReference>
<feature type="signal peptide" evidence="7">
    <location>
        <begin position="1"/>
        <end position="27"/>
    </location>
</feature>
<keyword evidence="5 6" id="KW-0472">Membrane</keyword>
<evidence type="ECO:0000256" key="3">
    <source>
        <dbReference type="ARBA" id="ARBA00022692"/>
    </source>
</evidence>
<dbReference type="GO" id="GO:0042910">
    <property type="term" value="F:xenobiotic transmembrane transporter activity"/>
    <property type="evidence" value="ECO:0007669"/>
    <property type="project" value="InterPro"/>
</dbReference>
<keyword evidence="9" id="KW-1185">Reference proteome</keyword>
<dbReference type="GO" id="GO:0005886">
    <property type="term" value="C:plasma membrane"/>
    <property type="evidence" value="ECO:0007669"/>
    <property type="project" value="TreeGrafter"/>
</dbReference>
<dbReference type="CDD" id="cd13136">
    <property type="entry name" value="MATE_DinF_like"/>
    <property type="match status" value="1"/>
</dbReference>
<accession>A0A1H8BKL7</accession>
<feature type="transmembrane region" description="Helical" evidence="6">
    <location>
        <begin position="43"/>
        <end position="66"/>
    </location>
</feature>
<feature type="transmembrane region" description="Helical" evidence="6">
    <location>
        <begin position="164"/>
        <end position="182"/>
    </location>
</feature>
<dbReference type="STRING" id="1173111.SAMN05444955_102195"/>
<dbReference type="PANTHER" id="PTHR42893">
    <property type="entry name" value="PROTEIN DETOXIFICATION 44, CHLOROPLASTIC-RELATED"/>
    <property type="match status" value="1"/>
</dbReference>
<comment type="similarity">
    <text evidence="2">Belongs to the multi antimicrobial extrusion (MATE) (TC 2.A.66.1) family.</text>
</comment>
<feature type="transmembrane region" description="Helical" evidence="6">
    <location>
        <begin position="385"/>
        <end position="401"/>
    </location>
</feature>
<evidence type="ECO:0000313" key="9">
    <source>
        <dbReference type="Proteomes" id="UP000199695"/>
    </source>
</evidence>
<evidence type="ECO:0000313" key="8">
    <source>
        <dbReference type="EMBL" id="SEM82427.1"/>
    </source>
</evidence>
<feature type="transmembrane region" description="Helical" evidence="6">
    <location>
        <begin position="407"/>
        <end position="428"/>
    </location>
</feature>
<dbReference type="EMBL" id="FOCQ01000002">
    <property type="protein sequence ID" value="SEM82427.1"/>
    <property type="molecule type" value="Genomic_DNA"/>
</dbReference>
<dbReference type="AlphaFoldDB" id="A0A1H8BKL7"/>
<keyword evidence="4 6" id="KW-1133">Transmembrane helix</keyword>
<dbReference type="NCBIfam" id="TIGR00797">
    <property type="entry name" value="matE"/>
    <property type="match status" value="1"/>
</dbReference>
<evidence type="ECO:0000256" key="1">
    <source>
        <dbReference type="ARBA" id="ARBA00004141"/>
    </source>
</evidence>
<feature type="transmembrane region" description="Helical" evidence="6">
    <location>
        <begin position="87"/>
        <end position="112"/>
    </location>
</feature>
<name>A0A1H8BKL7_9BACL</name>
<evidence type="ECO:0000256" key="4">
    <source>
        <dbReference type="ARBA" id="ARBA00022989"/>
    </source>
</evidence>
<feature type="transmembrane region" description="Helical" evidence="6">
    <location>
        <begin position="240"/>
        <end position="259"/>
    </location>
</feature>
<feature type="transmembrane region" description="Helical" evidence="6">
    <location>
        <begin position="188"/>
        <end position="208"/>
    </location>
</feature>
<protein>
    <submittedName>
        <fullName evidence="8">Multidrug resistance protein, MATE family</fullName>
    </submittedName>
</protein>